<name>A0A935C7G7_9BACT</name>
<dbReference type="Pfam" id="PF01068">
    <property type="entry name" value="DNA_ligase_A_M"/>
    <property type="match status" value="1"/>
</dbReference>
<dbReference type="InterPro" id="IPR052171">
    <property type="entry name" value="NHEJ_LigD"/>
</dbReference>
<feature type="domain" description="ATP-dependent DNA ligase family profile" evidence="22">
    <location>
        <begin position="289"/>
        <end position="411"/>
    </location>
</feature>
<dbReference type="PROSITE" id="PS50160">
    <property type="entry name" value="DNA_LIGASE_A3"/>
    <property type="match status" value="1"/>
</dbReference>
<keyword evidence="14" id="KW-0238">DNA-binding</keyword>
<keyword evidence="4" id="KW-0808">Transferase</keyword>
<evidence type="ECO:0000256" key="8">
    <source>
        <dbReference type="ARBA" id="ARBA00022741"/>
    </source>
</evidence>
<dbReference type="InterPro" id="IPR014144">
    <property type="entry name" value="LigD_PE_domain"/>
</dbReference>
<feature type="compositionally biased region" description="Basic and acidic residues" evidence="21">
    <location>
        <begin position="1"/>
        <end position="17"/>
    </location>
</feature>
<keyword evidence="6" id="KW-0540">Nuclease</keyword>
<dbReference type="InterPro" id="IPR012340">
    <property type="entry name" value="NA-bd_OB-fold"/>
</dbReference>
<keyword evidence="12" id="KW-0067">ATP-binding</keyword>
<feature type="compositionally biased region" description="Polar residues" evidence="21">
    <location>
        <begin position="508"/>
        <end position="520"/>
    </location>
</feature>
<comment type="catalytic activity">
    <reaction evidence="20">
        <text>ATP + (deoxyribonucleotide)n-3'-hydroxyl + 5'-phospho-(deoxyribonucleotide)m = (deoxyribonucleotide)n+m + AMP + diphosphate.</text>
        <dbReference type="EC" id="6.5.1.1"/>
    </reaction>
</comment>
<accession>A0A935C7G7</accession>
<dbReference type="InterPro" id="IPR012310">
    <property type="entry name" value="DNA_ligase_ATP-dep_cent"/>
</dbReference>
<evidence type="ECO:0000256" key="19">
    <source>
        <dbReference type="ARBA" id="ARBA00029943"/>
    </source>
</evidence>
<dbReference type="NCBIfam" id="TIGR02779">
    <property type="entry name" value="NHEJ_ligase_lig"/>
    <property type="match status" value="1"/>
</dbReference>
<keyword evidence="5" id="KW-0548">Nucleotidyltransferase</keyword>
<dbReference type="NCBIfam" id="TIGR02777">
    <property type="entry name" value="LigD_PE_dom"/>
    <property type="match status" value="1"/>
</dbReference>
<reference evidence="23" key="1">
    <citation type="submission" date="2021-01" db="EMBL/GenBank/DDBJ databases">
        <title>Marivirga aurantiaca sp. nov., isolated from intertidal surface sediments.</title>
        <authorList>
            <person name="Zhang M."/>
        </authorList>
    </citation>
    <scope>NUCLEOTIDE SEQUENCE</scope>
    <source>
        <strain evidence="23">S37H4</strain>
    </source>
</reference>
<comment type="caution">
    <text evidence="23">The sequence shown here is derived from an EMBL/GenBank/DDBJ whole genome shotgun (WGS) entry which is preliminary data.</text>
</comment>
<evidence type="ECO:0000256" key="10">
    <source>
        <dbReference type="ARBA" id="ARBA00022801"/>
    </source>
</evidence>
<dbReference type="CDD" id="cd07906">
    <property type="entry name" value="Adenylation_DNA_ligase_LigD_LigC"/>
    <property type="match status" value="1"/>
</dbReference>
<keyword evidence="10" id="KW-0378">Hydrolase</keyword>
<dbReference type="EC" id="6.5.1.1" evidence="2"/>
<dbReference type="Proteomes" id="UP000611723">
    <property type="component" value="Unassembled WGS sequence"/>
</dbReference>
<dbReference type="SUPFAM" id="SSF56091">
    <property type="entry name" value="DNA ligase/mRNA capping enzyme, catalytic domain"/>
    <property type="match status" value="1"/>
</dbReference>
<dbReference type="InterPro" id="IPR012309">
    <property type="entry name" value="DNA_ligase_ATP-dep_C"/>
</dbReference>
<evidence type="ECO:0000256" key="14">
    <source>
        <dbReference type="ARBA" id="ARBA00023125"/>
    </source>
</evidence>
<evidence type="ECO:0000256" key="20">
    <source>
        <dbReference type="ARBA" id="ARBA00034003"/>
    </source>
</evidence>
<evidence type="ECO:0000256" key="16">
    <source>
        <dbReference type="ARBA" id="ARBA00023204"/>
    </source>
</evidence>
<dbReference type="Pfam" id="PF04679">
    <property type="entry name" value="DNA_ligase_A_C"/>
    <property type="match status" value="1"/>
</dbReference>
<dbReference type="GO" id="GO:0006310">
    <property type="term" value="P:DNA recombination"/>
    <property type="evidence" value="ECO:0007669"/>
    <property type="project" value="UniProtKB-KW"/>
</dbReference>
<feature type="region of interest" description="Disordered" evidence="21">
    <location>
        <begin position="493"/>
        <end position="522"/>
    </location>
</feature>
<dbReference type="Gene3D" id="3.90.920.10">
    <property type="entry name" value="DNA primase, PRIM domain"/>
    <property type="match status" value="1"/>
</dbReference>
<evidence type="ECO:0000256" key="18">
    <source>
        <dbReference type="ARBA" id="ARBA00023268"/>
    </source>
</evidence>
<keyword evidence="18" id="KW-0511">Multifunctional enzyme</keyword>
<dbReference type="GO" id="GO:0003677">
    <property type="term" value="F:DNA binding"/>
    <property type="evidence" value="ECO:0007669"/>
    <property type="project" value="UniProtKB-KW"/>
</dbReference>
<keyword evidence="13" id="KW-0239">DNA-directed DNA polymerase</keyword>
<dbReference type="CDD" id="cd04865">
    <property type="entry name" value="LigD_Pol_like_2"/>
    <property type="match status" value="1"/>
</dbReference>
<evidence type="ECO:0000256" key="1">
    <source>
        <dbReference type="ARBA" id="ARBA00001936"/>
    </source>
</evidence>
<dbReference type="RefSeq" id="WP_201430020.1">
    <property type="nucleotide sequence ID" value="NZ_JAEQBW010000001.1"/>
</dbReference>
<evidence type="ECO:0000256" key="9">
    <source>
        <dbReference type="ARBA" id="ARBA00022763"/>
    </source>
</evidence>
<evidence type="ECO:0000256" key="2">
    <source>
        <dbReference type="ARBA" id="ARBA00012727"/>
    </source>
</evidence>
<dbReference type="CDD" id="cd07971">
    <property type="entry name" value="OBF_DNA_ligase_LigD"/>
    <property type="match status" value="1"/>
</dbReference>
<dbReference type="EMBL" id="JAEQBW010000001">
    <property type="protein sequence ID" value="MBK6264357.1"/>
    <property type="molecule type" value="Genomic_DNA"/>
</dbReference>
<dbReference type="Gene3D" id="2.40.50.140">
    <property type="entry name" value="Nucleic acid-binding proteins"/>
    <property type="match status" value="1"/>
</dbReference>
<evidence type="ECO:0000256" key="6">
    <source>
        <dbReference type="ARBA" id="ARBA00022722"/>
    </source>
</evidence>
<dbReference type="SUPFAM" id="SSF50249">
    <property type="entry name" value="Nucleic acid-binding proteins"/>
    <property type="match status" value="1"/>
</dbReference>
<dbReference type="PANTHER" id="PTHR42705:SF3">
    <property type="entry name" value="ATP-DEPENDENT DNA LIGASE"/>
    <property type="match status" value="1"/>
</dbReference>
<organism evidence="23 24">
    <name type="scientific">Marivirga aurantiaca</name>
    <dbReference type="NCBI Taxonomy" id="2802615"/>
    <lineage>
        <taxon>Bacteria</taxon>
        <taxon>Pseudomonadati</taxon>
        <taxon>Bacteroidota</taxon>
        <taxon>Cytophagia</taxon>
        <taxon>Cytophagales</taxon>
        <taxon>Marivirgaceae</taxon>
        <taxon>Marivirga</taxon>
    </lineage>
</organism>
<comment type="cofactor">
    <cofactor evidence="1">
        <name>Mn(2+)</name>
        <dbReference type="ChEBI" id="CHEBI:29035"/>
    </cofactor>
</comment>
<gene>
    <name evidence="23" type="primary">ligD</name>
    <name evidence="23" type="ORF">JKA74_04855</name>
</gene>
<keyword evidence="15" id="KW-0233">DNA recombination</keyword>
<evidence type="ECO:0000256" key="21">
    <source>
        <dbReference type="SAM" id="MobiDB-lite"/>
    </source>
</evidence>
<evidence type="ECO:0000313" key="23">
    <source>
        <dbReference type="EMBL" id="MBK6264357.1"/>
    </source>
</evidence>
<dbReference type="AlphaFoldDB" id="A0A935C7G7"/>
<evidence type="ECO:0000256" key="13">
    <source>
        <dbReference type="ARBA" id="ARBA00022932"/>
    </source>
</evidence>
<dbReference type="GO" id="GO:0005524">
    <property type="term" value="F:ATP binding"/>
    <property type="evidence" value="ECO:0007669"/>
    <property type="project" value="UniProtKB-KW"/>
</dbReference>
<keyword evidence="17" id="KW-0464">Manganese</keyword>
<dbReference type="InterPro" id="IPR014143">
    <property type="entry name" value="NHEJ_ligase_prk"/>
</dbReference>
<evidence type="ECO:0000256" key="11">
    <source>
        <dbReference type="ARBA" id="ARBA00022839"/>
    </source>
</evidence>
<dbReference type="GO" id="GO:0003910">
    <property type="term" value="F:DNA ligase (ATP) activity"/>
    <property type="evidence" value="ECO:0007669"/>
    <property type="project" value="UniProtKB-EC"/>
</dbReference>
<evidence type="ECO:0000256" key="17">
    <source>
        <dbReference type="ARBA" id="ARBA00023211"/>
    </source>
</evidence>
<dbReference type="Pfam" id="PF13298">
    <property type="entry name" value="LigD_N"/>
    <property type="match status" value="1"/>
</dbReference>
<keyword evidence="7" id="KW-0479">Metal-binding</keyword>
<dbReference type="Gene3D" id="3.30.470.30">
    <property type="entry name" value="DNA ligase/mRNA capping enzyme"/>
    <property type="match status" value="1"/>
</dbReference>
<evidence type="ECO:0000256" key="5">
    <source>
        <dbReference type="ARBA" id="ARBA00022695"/>
    </source>
</evidence>
<keyword evidence="11" id="KW-0269">Exonuclease</keyword>
<keyword evidence="9" id="KW-0227">DNA damage</keyword>
<dbReference type="GO" id="GO:0004527">
    <property type="term" value="F:exonuclease activity"/>
    <property type="evidence" value="ECO:0007669"/>
    <property type="project" value="UniProtKB-KW"/>
</dbReference>
<evidence type="ECO:0000313" key="24">
    <source>
        <dbReference type="Proteomes" id="UP000611723"/>
    </source>
</evidence>
<dbReference type="GO" id="GO:0003887">
    <property type="term" value="F:DNA-directed DNA polymerase activity"/>
    <property type="evidence" value="ECO:0007669"/>
    <property type="project" value="UniProtKB-KW"/>
</dbReference>
<evidence type="ECO:0000256" key="15">
    <source>
        <dbReference type="ARBA" id="ARBA00023172"/>
    </source>
</evidence>
<keyword evidence="24" id="KW-1185">Reference proteome</keyword>
<evidence type="ECO:0000256" key="4">
    <source>
        <dbReference type="ARBA" id="ARBA00022679"/>
    </source>
</evidence>
<protein>
    <recommendedName>
        <fullName evidence="2">DNA ligase (ATP)</fullName>
        <ecNumber evidence="2">6.5.1.1</ecNumber>
    </recommendedName>
    <alternativeName>
        <fullName evidence="19">NHEJ DNA polymerase</fullName>
    </alternativeName>
</protein>
<keyword evidence="8" id="KW-0547">Nucleotide-binding</keyword>
<sequence>MGLEEYNLKRKFDKTPEPKGIGNKENASRFVVQRHKASRLHYDLRLEIEGVLKSWAVPKGPSMNASDKRLAIQTEDHPVRYLTFEGTIPRGNYGAGVMQIWDTGIFEVTNASTEKELIEQYEKGDLKITFHGEKIKGAFALVKTNRSGKQNQWLLIKKKDAFATDLEYDAEWFTDDKATKSSEPDKKSAKKKLDPGSFIKPMLASPTKEIFDSPDWIYELKWDGYRILAHISEGKASLYSRNGLNYSQKFRPITYELSSIPHEVVLDGEVVIVNEEGLPDFQKLQNYDPETTEGTLRFYVFDLLHLNGMDAISLPLTERKSLLPEILEDLNRVIYCDHLNGMGSVFYNRAIEAGMEGVIAKKADSTYSPGYRSENWLKVKSVESVEVLICGYTDSVKGGSLFGSLILGTYREGELKYAGNCGSGFSNEEQRKLLDKFSKLETEKNPFGKKINLKGRKPHWAEPKIICEVKYSEITKSGLMRHPIYKGIRNDKDQAELAPPEEVESQENELNTTKNTQASGGSLEIGGQQITLTNLEKIYWPDEGFRKYDLIDYYLNISEIILPYLVDRPQNMHRHPNGIKGKSFYQKDNETLPGWIETYPIYSKSTRKEIEYMLCQNEASLLYMANLGCIEINPWNSRVQSLDSPDFTVIDVDPTDKNTFEEVIEVAMAAKEVLDLAGIEGYCKTSGSSGMHIYIPLGAKYSYEEARDFTKLLCYYIHAQTDPLTSMDRAVKNRKGKIYLDYLQNRRGQTLAAPYCARPKPGATVSAPLLWEEVKPGLDRRDFTILSMPPRIEEKGDLFAAVLEKGIDMEKALARLEDT</sequence>
<dbReference type="GO" id="GO:0006281">
    <property type="term" value="P:DNA repair"/>
    <property type="evidence" value="ECO:0007669"/>
    <property type="project" value="UniProtKB-KW"/>
</dbReference>
<dbReference type="NCBIfam" id="TIGR02776">
    <property type="entry name" value="NHEJ_ligase_prk"/>
    <property type="match status" value="1"/>
</dbReference>
<dbReference type="InterPro" id="IPR014145">
    <property type="entry name" value="LigD_pol_dom"/>
</dbReference>
<keyword evidence="16" id="KW-0234">DNA repair</keyword>
<dbReference type="Pfam" id="PF21686">
    <property type="entry name" value="LigD_Prim-Pol"/>
    <property type="match status" value="1"/>
</dbReference>
<dbReference type="GO" id="GO:0046872">
    <property type="term" value="F:metal ion binding"/>
    <property type="evidence" value="ECO:0007669"/>
    <property type="project" value="UniProtKB-KW"/>
</dbReference>
<keyword evidence="3 23" id="KW-0436">Ligase</keyword>
<dbReference type="PANTHER" id="PTHR42705">
    <property type="entry name" value="BIFUNCTIONAL NON-HOMOLOGOUS END JOINING PROTEIN LIGD"/>
    <property type="match status" value="1"/>
</dbReference>
<proteinExistence type="predicted"/>
<dbReference type="Gene3D" id="3.30.1490.70">
    <property type="match status" value="1"/>
</dbReference>
<feature type="region of interest" description="Disordered" evidence="21">
    <location>
        <begin position="1"/>
        <end position="23"/>
    </location>
</feature>
<evidence type="ECO:0000256" key="7">
    <source>
        <dbReference type="ARBA" id="ARBA00022723"/>
    </source>
</evidence>
<evidence type="ECO:0000256" key="12">
    <source>
        <dbReference type="ARBA" id="ARBA00022840"/>
    </source>
</evidence>
<evidence type="ECO:0000256" key="3">
    <source>
        <dbReference type="ARBA" id="ARBA00022598"/>
    </source>
</evidence>
<evidence type="ECO:0000259" key="22">
    <source>
        <dbReference type="PROSITE" id="PS50160"/>
    </source>
</evidence>
<dbReference type="NCBIfam" id="TIGR02778">
    <property type="entry name" value="ligD_pol"/>
    <property type="match status" value="1"/>
</dbReference>
<dbReference type="InterPro" id="IPR014146">
    <property type="entry name" value="LigD_ligase_dom"/>
</dbReference>